<dbReference type="Pfam" id="PF13456">
    <property type="entry name" value="RVT_3"/>
    <property type="match status" value="2"/>
</dbReference>
<reference evidence="2 3" key="1">
    <citation type="submission" date="2021-03" db="EMBL/GenBank/DDBJ databases">
        <authorList>
            <person name="King G.J."/>
            <person name="Bancroft I."/>
            <person name="Baten A."/>
            <person name="Bloomfield J."/>
            <person name="Borpatragohain P."/>
            <person name="He Z."/>
            <person name="Irish N."/>
            <person name="Irwin J."/>
            <person name="Liu K."/>
            <person name="Mauleon R.P."/>
            <person name="Moore J."/>
            <person name="Morris R."/>
            <person name="Ostergaard L."/>
            <person name="Wang B."/>
            <person name="Wells R."/>
        </authorList>
    </citation>
    <scope>NUCLEOTIDE SEQUENCE [LARGE SCALE GENOMIC DNA]</scope>
    <source>
        <strain evidence="2">R-o-18</strain>
        <tissue evidence="2">Leaf</tissue>
    </source>
</reference>
<evidence type="ECO:0000313" key="2">
    <source>
        <dbReference type="EMBL" id="KAG5375422.1"/>
    </source>
</evidence>
<dbReference type="SUPFAM" id="SSF53098">
    <property type="entry name" value="Ribonuclease H-like"/>
    <property type="match status" value="1"/>
</dbReference>
<dbReference type="PANTHER" id="PTHR47074">
    <property type="entry name" value="BNAC02G40300D PROTEIN"/>
    <property type="match status" value="1"/>
</dbReference>
<dbReference type="CDD" id="cd06222">
    <property type="entry name" value="RNase_H_like"/>
    <property type="match status" value="2"/>
</dbReference>
<dbReference type="EMBL" id="JADBGQ010000010">
    <property type="protein sequence ID" value="KAG5375422.1"/>
    <property type="molecule type" value="Genomic_DNA"/>
</dbReference>
<dbReference type="InterPro" id="IPR052929">
    <property type="entry name" value="RNase_H-like_EbsB-rel"/>
</dbReference>
<evidence type="ECO:0000259" key="1">
    <source>
        <dbReference type="Pfam" id="PF13456"/>
    </source>
</evidence>
<feature type="domain" description="RNase H type-1" evidence="1">
    <location>
        <begin position="180"/>
        <end position="297"/>
    </location>
</feature>
<dbReference type="Proteomes" id="UP000823674">
    <property type="component" value="Chromosome A10"/>
</dbReference>
<organism evidence="2 3">
    <name type="scientific">Brassica rapa subsp. trilocularis</name>
    <dbReference type="NCBI Taxonomy" id="1813537"/>
    <lineage>
        <taxon>Eukaryota</taxon>
        <taxon>Viridiplantae</taxon>
        <taxon>Streptophyta</taxon>
        <taxon>Embryophyta</taxon>
        <taxon>Tracheophyta</taxon>
        <taxon>Spermatophyta</taxon>
        <taxon>Magnoliopsida</taxon>
        <taxon>eudicotyledons</taxon>
        <taxon>Gunneridae</taxon>
        <taxon>Pentapetalae</taxon>
        <taxon>rosids</taxon>
        <taxon>malvids</taxon>
        <taxon>Brassicales</taxon>
        <taxon>Brassicaceae</taxon>
        <taxon>Brassiceae</taxon>
        <taxon>Brassica</taxon>
    </lineage>
</organism>
<dbReference type="InterPro" id="IPR036397">
    <property type="entry name" value="RNaseH_sf"/>
</dbReference>
<feature type="domain" description="RNase H type-1" evidence="1">
    <location>
        <begin position="546"/>
        <end position="664"/>
    </location>
</feature>
<dbReference type="SUPFAM" id="SSF103511">
    <property type="entry name" value="Chlorophyll a-b binding protein"/>
    <property type="match status" value="1"/>
</dbReference>
<comment type="caution">
    <text evidence="2">The sequence shown here is derived from an EMBL/GenBank/DDBJ whole genome shotgun (WGS) entry which is preliminary data.</text>
</comment>
<sequence length="688" mass="77107">MRSVSTFSDVSVLIKGCATYLPDADVDLTLCVDELLFPNTEFWDVQKVRSLFVEDDANLILAVKMIQHNLIQHNQDLWRWGFTKDGVYSTRSGRKDFSLNLKRGFPWIIWHLWKAGNNMVFERTKIAPSDILKKAEEDAAIWFEVNFPTAESTPTMRVKTSTGALWISPPTGVLKCNIGSSWVNGRTNCGPAWRLRDTKGKVIMHSRRSHSSVHDQKEAELLATLWAVDCLKTTRFEKIIFESSFRLAREQLQFYRSVDDNHPHIARDFITKLQQMQAWSLDYVVPSRNVSAMKIAESVTSNHRYQSYISEDGLAWLQHQLEIDAQGSSASLLGEALTGKGILAQLNLETGIPIYEAEPLLLFFILFTLLGAIGALGDRGKFVDDPPTGLEKAVIPPGKGVRSALGLKEQGLFSQDSLSLFVANAIGPLFGFTKANELFVGRLAQLGIAFSLIGEIITGKGALAQLNIETGIPIQDIEPLVLLNVAFFFFAAINPGIDRDPLELVRYAESECQAWFDANEVPQLVIQESNTEEPQVLSLGNICLLDGSWTSTDHFSGCGWVWMDNGSNIQLMGTRNITRRESALHSELEALRWAMENMLQHSTCQSFGTDCKDLIAMLKEPHAWPSFATELERIETLQICFPEFSIIHVPRARNQTSDFLAKTARSFHRELLFIGCSIPVWLPRSPLA</sequence>
<evidence type="ECO:0000313" key="3">
    <source>
        <dbReference type="Proteomes" id="UP000823674"/>
    </source>
</evidence>
<dbReference type="Gene3D" id="3.30.420.10">
    <property type="entry name" value="Ribonuclease H-like superfamily/Ribonuclease H"/>
    <property type="match status" value="1"/>
</dbReference>
<keyword evidence="3" id="KW-1185">Reference proteome</keyword>
<gene>
    <name evidence="2" type="primary">A10p011090.1_BraROA</name>
    <name evidence="2" type="ORF">IGI04_040018</name>
</gene>
<protein>
    <recommendedName>
        <fullName evidence="1">RNase H type-1 domain-containing protein</fullName>
    </recommendedName>
</protein>
<proteinExistence type="predicted"/>
<dbReference type="PANTHER" id="PTHR47074:SF11">
    <property type="entry name" value="REVERSE TRANSCRIPTASE-LIKE PROTEIN"/>
    <property type="match status" value="1"/>
</dbReference>
<name>A0ABQ7KMC7_BRACM</name>
<dbReference type="InterPro" id="IPR044730">
    <property type="entry name" value="RNase_H-like_dom_plant"/>
</dbReference>
<dbReference type="InterPro" id="IPR012337">
    <property type="entry name" value="RNaseH-like_sf"/>
</dbReference>
<accession>A0ABQ7KMC7</accession>
<dbReference type="InterPro" id="IPR002156">
    <property type="entry name" value="RNaseH_domain"/>
</dbReference>